<keyword evidence="2" id="KW-1185">Reference proteome</keyword>
<gene>
    <name evidence="1" type="ORF">FA13DRAFT_1652890</name>
</gene>
<organism evidence="1 2">
    <name type="scientific">Coprinellus micaceus</name>
    <name type="common">Glistening ink-cap mushroom</name>
    <name type="synonym">Coprinus micaceus</name>
    <dbReference type="NCBI Taxonomy" id="71717"/>
    <lineage>
        <taxon>Eukaryota</taxon>
        <taxon>Fungi</taxon>
        <taxon>Dikarya</taxon>
        <taxon>Basidiomycota</taxon>
        <taxon>Agaricomycotina</taxon>
        <taxon>Agaricomycetes</taxon>
        <taxon>Agaricomycetidae</taxon>
        <taxon>Agaricales</taxon>
        <taxon>Agaricineae</taxon>
        <taxon>Psathyrellaceae</taxon>
        <taxon>Coprinellus</taxon>
    </lineage>
</organism>
<accession>A0A4Y7RRL6</accession>
<dbReference type="STRING" id="71717.A0A4Y7RRL6"/>
<dbReference type="EMBL" id="QPFP01000448">
    <property type="protein sequence ID" value="TEB11400.1"/>
    <property type="molecule type" value="Genomic_DNA"/>
</dbReference>
<protein>
    <submittedName>
        <fullName evidence="1">Uncharacterized protein</fullName>
    </submittedName>
</protein>
<reference evidence="1 2" key="1">
    <citation type="journal article" date="2019" name="Nat. Ecol. Evol.">
        <title>Megaphylogeny resolves global patterns of mushroom evolution.</title>
        <authorList>
            <person name="Varga T."/>
            <person name="Krizsan K."/>
            <person name="Foldi C."/>
            <person name="Dima B."/>
            <person name="Sanchez-Garcia M."/>
            <person name="Sanchez-Ramirez S."/>
            <person name="Szollosi G.J."/>
            <person name="Szarkandi J.G."/>
            <person name="Papp V."/>
            <person name="Albert L."/>
            <person name="Andreopoulos W."/>
            <person name="Angelini C."/>
            <person name="Antonin V."/>
            <person name="Barry K.W."/>
            <person name="Bougher N.L."/>
            <person name="Buchanan P."/>
            <person name="Buyck B."/>
            <person name="Bense V."/>
            <person name="Catcheside P."/>
            <person name="Chovatia M."/>
            <person name="Cooper J."/>
            <person name="Damon W."/>
            <person name="Desjardin D."/>
            <person name="Finy P."/>
            <person name="Geml J."/>
            <person name="Haridas S."/>
            <person name="Hughes K."/>
            <person name="Justo A."/>
            <person name="Karasinski D."/>
            <person name="Kautmanova I."/>
            <person name="Kiss B."/>
            <person name="Kocsube S."/>
            <person name="Kotiranta H."/>
            <person name="LaButti K.M."/>
            <person name="Lechner B.E."/>
            <person name="Liimatainen K."/>
            <person name="Lipzen A."/>
            <person name="Lukacs Z."/>
            <person name="Mihaltcheva S."/>
            <person name="Morgado L.N."/>
            <person name="Niskanen T."/>
            <person name="Noordeloos M.E."/>
            <person name="Ohm R.A."/>
            <person name="Ortiz-Santana B."/>
            <person name="Ovrebo C."/>
            <person name="Racz N."/>
            <person name="Riley R."/>
            <person name="Savchenko A."/>
            <person name="Shiryaev A."/>
            <person name="Soop K."/>
            <person name="Spirin V."/>
            <person name="Szebenyi C."/>
            <person name="Tomsovsky M."/>
            <person name="Tulloss R.E."/>
            <person name="Uehling J."/>
            <person name="Grigoriev I.V."/>
            <person name="Vagvolgyi C."/>
            <person name="Papp T."/>
            <person name="Martin F.M."/>
            <person name="Miettinen O."/>
            <person name="Hibbett D.S."/>
            <person name="Nagy L.G."/>
        </authorList>
    </citation>
    <scope>NUCLEOTIDE SEQUENCE [LARGE SCALE GENOMIC DNA]</scope>
    <source>
        <strain evidence="1 2">FP101781</strain>
    </source>
</reference>
<dbReference type="InterPro" id="IPR040521">
    <property type="entry name" value="KDZ"/>
</dbReference>
<dbReference type="OrthoDB" id="3056576at2759"/>
<evidence type="ECO:0000313" key="2">
    <source>
        <dbReference type="Proteomes" id="UP000298030"/>
    </source>
</evidence>
<proteinExistence type="predicted"/>
<dbReference type="AlphaFoldDB" id="A0A4Y7RRL6"/>
<comment type="caution">
    <text evidence="1">The sequence shown here is derived from an EMBL/GenBank/DDBJ whole genome shotgun (WGS) entry which is preliminary data.</text>
</comment>
<name>A0A4Y7RRL6_COPMI</name>
<dbReference type="Pfam" id="PF18758">
    <property type="entry name" value="KDZ"/>
    <property type="match status" value="1"/>
</dbReference>
<evidence type="ECO:0000313" key="1">
    <source>
        <dbReference type="EMBL" id="TEB11400.1"/>
    </source>
</evidence>
<sequence length="104" mass="11879">FRANFPNVAALVERFCYTFHLFMFATHKDNCTYLYSSAYVESAGHFHGETVMTSPWAYLNPLGGQGRQMSLGNQHDMYIRAYDHWNLMKMINLGTSAASYHVSA</sequence>
<dbReference type="Proteomes" id="UP000298030">
    <property type="component" value="Unassembled WGS sequence"/>
</dbReference>
<feature type="non-terminal residue" evidence="1">
    <location>
        <position position="1"/>
    </location>
</feature>